<organism evidence="1 2">
    <name type="scientific">Amycolatopsis rubida</name>
    <dbReference type="NCBI Taxonomy" id="112413"/>
    <lineage>
        <taxon>Bacteria</taxon>
        <taxon>Bacillati</taxon>
        <taxon>Actinomycetota</taxon>
        <taxon>Actinomycetes</taxon>
        <taxon>Pseudonocardiales</taxon>
        <taxon>Pseudonocardiaceae</taxon>
        <taxon>Amycolatopsis</taxon>
    </lineage>
</organism>
<dbReference type="AlphaFoldDB" id="A0A1I5YKY9"/>
<reference evidence="1 2" key="1">
    <citation type="submission" date="2016-10" db="EMBL/GenBank/DDBJ databases">
        <authorList>
            <person name="de Groot N.N."/>
        </authorList>
    </citation>
    <scope>NUCLEOTIDE SEQUENCE [LARGE SCALE GENOMIC DNA]</scope>
    <source>
        <strain evidence="1 2">DSM 44637</strain>
    </source>
</reference>
<dbReference type="EMBL" id="FOWC01000012">
    <property type="protein sequence ID" value="SFQ44868.1"/>
    <property type="molecule type" value="Genomic_DNA"/>
</dbReference>
<protein>
    <submittedName>
        <fullName evidence="1">Uncharacterized protein</fullName>
    </submittedName>
</protein>
<evidence type="ECO:0000313" key="1">
    <source>
        <dbReference type="EMBL" id="SFQ44868.1"/>
    </source>
</evidence>
<evidence type="ECO:0000313" key="2">
    <source>
        <dbReference type="Proteomes" id="UP000199137"/>
    </source>
</evidence>
<proteinExistence type="predicted"/>
<gene>
    <name evidence="1" type="ORF">SAMN05421854_112170</name>
</gene>
<dbReference type="STRING" id="112413.SAMN05421854_112170"/>
<dbReference type="Proteomes" id="UP000199137">
    <property type="component" value="Unassembled WGS sequence"/>
</dbReference>
<dbReference type="RefSeq" id="WP_093576048.1">
    <property type="nucleotide sequence ID" value="NZ_FOWC01000012.1"/>
</dbReference>
<dbReference type="OrthoDB" id="3622700at2"/>
<sequence length="129" mass="13868">MITRELKDLAAELTNVVDSVAAAFGPRAVPTVDGELDCDPAQPGHVVCWQYGVRLEDSPAALRVLAEAVRPTLETAGWEAYDRSTYREVIARFSRAGADFSVHIARDGRGVAIIGSTRLVSADPDADED</sequence>
<name>A0A1I5YKY9_9PSEU</name>
<accession>A0A1I5YKY9</accession>